<organism evidence="1">
    <name type="scientific">Staphylococcus aureus</name>
    <dbReference type="NCBI Taxonomy" id="1280"/>
    <lineage>
        <taxon>Bacteria</taxon>
        <taxon>Bacillati</taxon>
        <taxon>Bacillota</taxon>
        <taxon>Bacilli</taxon>
        <taxon>Bacillales</taxon>
        <taxon>Staphylococcaceae</taxon>
        <taxon>Staphylococcus</taxon>
    </lineage>
</organism>
<keyword evidence="1" id="KW-0614">Plasmid</keyword>
<name>D2J8C6_STAAU</name>
<protein>
    <submittedName>
        <fullName evidence="1">Uncharacterized protein</fullName>
    </submittedName>
</protein>
<proteinExistence type="predicted"/>
<reference evidence="1" key="2">
    <citation type="submission" date="2009-12" db="EMBL/GenBank/DDBJ databases">
        <authorList>
            <person name="Summers A.O."/>
            <person name="Shearer J."/>
            <person name="Wireman J."/>
        </authorList>
    </citation>
    <scope>NUCLEOTIDE SEQUENCE</scope>
    <source>
        <strain evidence="1">Y74T</strain>
        <plasmid evidence="1">pWBG758</plasmid>
    </source>
</reference>
<reference evidence="1" key="1">
    <citation type="submission" date="2009-08" db="EMBL/GenBank/DDBJ databases">
        <authorList>
            <person name="Gill J."/>
            <person name="Borman J."/>
            <person name="Shetty J."/>
            <person name="Hostetler J."/>
            <person name="Durkin S."/>
            <person name="Montgomery B."/>
        </authorList>
    </citation>
    <scope>NUCLEOTIDE SEQUENCE</scope>
    <source>
        <strain evidence="1">Y74T</strain>
        <plasmid evidence="1">pWBG758</plasmid>
    </source>
</reference>
<geneLocation type="plasmid" evidence="1">
    <name>pWBG758</name>
</geneLocation>
<gene>
    <name evidence="1" type="ORF">SAP040A_044</name>
</gene>
<accession>D2J8C6</accession>
<dbReference type="RefSeq" id="WP_012816607.1">
    <property type="nucleotide sequence ID" value="NC_013329.1"/>
</dbReference>
<evidence type="ECO:0000313" key="1">
    <source>
        <dbReference type="EMBL" id="ACZ59026.1"/>
    </source>
</evidence>
<sequence length="147" mass="16522">MQKKLITMILTAVMLLTVFSVIENNEAQAVKKGQTVTIKGKKYIYQGKVKHYFPKGYTKQVQKLSKTSQSWLNFAGGTGIASIFKSRGYGVLFSASTYMANQGIQNNTKVYKTAAKKNKGVEISYDLYVPKTGNNYGLKRNQKIVYR</sequence>
<dbReference type="EMBL" id="GQ900400">
    <property type="protein sequence ID" value="ACZ59026.1"/>
    <property type="molecule type" value="Genomic_DNA"/>
</dbReference>
<dbReference type="AlphaFoldDB" id="D2J8C6"/>